<organism evidence="3 4">
    <name type="scientific">Acinetobacter variabilis</name>
    <dbReference type="NCBI Taxonomy" id="70346"/>
    <lineage>
        <taxon>Bacteria</taxon>
        <taxon>Pseudomonadati</taxon>
        <taxon>Pseudomonadota</taxon>
        <taxon>Gammaproteobacteria</taxon>
        <taxon>Moraxellales</taxon>
        <taxon>Moraxellaceae</taxon>
        <taxon>Acinetobacter</taxon>
    </lineage>
</organism>
<feature type="signal peptide" evidence="1">
    <location>
        <begin position="1"/>
        <end position="21"/>
    </location>
</feature>
<dbReference type="Pfam" id="PF16747">
    <property type="entry name" value="Adhesin_E"/>
    <property type="match status" value="1"/>
</dbReference>
<dbReference type="HOGENOM" id="CLU_1912544_0_0_6"/>
<dbReference type="EMBL" id="APPE01000029">
    <property type="protein sequence ID" value="ENV00439.1"/>
    <property type="molecule type" value="Genomic_DNA"/>
</dbReference>
<gene>
    <name evidence="3" type="ORF">F969_00569</name>
</gene>
<keyword evidence="4" id="KW-1185">Reference proteome</keyword>
<sequence length="132" mass="14434">MNKTLVAALFLALGSTTITNAADWVELSSDSNTTVSVDADRIAYANKALDQRNAWVKVKYNRPDGIYKAGDYTLTSQVVDCKKTRFNISATIGYSASGQYKGQDNKPSGWLEIPPGTIFEYVADAICSYPHI</sequence>
<evidence type="ECO:0000256" key="1">
    <source>
        <dbReference type="SAM" id="SignalP"/>
    </source>
</evidence>
<dbReference type="InterPro" id="IPR031939">
    <property type="entry name" value="Adhesin_E-like"/>
</dbReference>
<evidence type="ECO:0000313" key="3">
    <source>
        <dbReference type="EMBL" id="ENV00439.1"/>
    </source>
</evidence>
<dbReference type="Proteomes" id="UP000013070">
    <property type="component" value="Unassembled WGS sequence"/>
</dbReference>
<name>N8WU75_9GAMM</name>
<comment type="caution">
    <text evidence="3">The sequence shown here is derived from an EMBL/GenBank/DDBJ whole genome shotgun (WGS) entry which is preliminary data.</text>
</comment>
<dbReference type="PATRIC" id="fig|1217710.3.peg.540"/>
<keyword evidence="1" id="KW-0732">Signal</keyword>
<dbReference type="AlphaFoldDB" id="N8WU75"/>
<dbReference type="RefSeq" id="WP_004780808.1">
    <property type="nucleotide sequence ID" value="NZ_KB849398.1"/>
</dbReference>
<feature type="chain" id="PRO_5004135186" description="Surface-adhesin protein E-like domain-containing protein" evidence="1">
    <location>
        <begin position="22"/>
        <end position="132"/>
    </location>
</feature>
<protein>
    <recommendedName>
        <fullName evidence="2">Surface-adhesin protein E-like domain-containing protein</fullName>
    </recommendedName>
</protein>
<evidence type="ECO:0000259" key="2">
    <source>
        <dbReference type="Pfam" id="PF16747"/>
    </source>
</evidence>
<proteinExistence type="predicted"/>
<evidence type="ECO:0000313" key="4">
    <source>
        <dbReference type="Proteomes" id="UP000013070"/>
    </source>
</evidence>
<accession>N8WU75</accession>
<reference evidence="3 4" key="1">
    <citation type="submission" date="2013-02" db="EMBL/GenBank/DDBJ databases">
        <title>The Genome Sequence of Acinetobacter sp. NIPH 899.</title>
        <authorList>
            <consortium name="The Broad Institute Genome Sequencing Platform"/>
            <consortium name="The Broad Institute Genome Sequencing Center for Infectious Disease"/>
            <person name="Cerqueira G."/>
            <person name="Feldgarden M."/>
            <person name="Courvalin P."/>
            <person name="Perichon B."/>
            <person name="Grillot-Courvalin C."/>
            <person name="Clermont D."/>
            <person name="Rocha E."/>
            <person name="Yoon E.-J."/>
            <person name="Nemec A."/>
            <person name="Walker B."/>
            <person name="Young S.K."/>
            <person name="Zeng Q."/>
            <person name="Gargeya S."/>
            <person name="Fitzgerald M."/>
            <person name="Haas B."/>
            <person name="Abouelleil A."/>
            <person name="Alvarado L."/>
            <person name="Arachchi H.M."/>
            <person name="Berlin A.M."/>
            <person name="Chapman S.B."/>
            <person name="Dewar J."/>
            <person name="Goldberg J."/>
            <person name="Griggs A."/>
            <person name="Gujja S."/>
            <person name="Hansen M."/>
            <person name="Howarth C."/>
            <person name="Imamovic A."/>
            <person name="Larimer J."/>
            <person name="McCowan C."/>
            <person name="Murphy C."/>
            <person name="Neiman D."/>
            <person name="Pearson M."/>
            <person name="Priest M."/>
            <person name="Roberts A."/>
            <person name="Saif S."/>
            <person name="Shea T."/>
            <person name="Sisk P."/>
            <person name="Sykes S."/>
            <person name="Wortman J."/>
            <person name="Nusbaum C."/>
            <person name="Birren B."/>
        </authorList>
    </citation>
    <scope>NUCLEOTIDE SEQUENCE [LARGE SCALE GENOMIC DNA]</scope>
    <source>
        <strain evidence="3 4">NIPH 899</strain>
    </source>
</reference>
<feature type="domain" description="Surface-adhesin protein E-like" evidence="2">
    <location>
        <begin position="24"/>
        <end position="128"/>
    </location>
</feature>